<keyword evidence="4" id="KW-1185">Reference proteome</keyword>
<dbReference type="InterPro" id="IPR001451">
    <property type="entry name" value="Hexapep"/>
</dbReference>
<dbReference type="Pfam" id="PF00132">
    <property type="entry name" value="Hexapep"/>
    <property type="match status" value="1"/>
</dbReference>
<comment type="similarity">
    <text evidence="1">Belongs to the transferase hexapeptide repeat family.</text>
</comment>
<dbReference type="OrthoDB" id="9815592at2"/>
<dbReference type="CDD" id="cd04647">
    <property type="entry name" value="LbH_MAT_like"/>
    <property type="match status" value="1"/>
</dbReference>
<dbReference type="PANTHER" id="PTHR43300">
    <property type="entry name" value="ACETYLTRANSFERASE"/>
    <property type="match status" value="1"/>
</dbReference>
<dbReference type="InterPro" id="IPR011004">
    <property type="entry name" value="Trimer_LpxA-like_sf"/>
</dbReference>
<dbReference type="InterPro" id="IPR050179">
    <property type="entry name" value="Trans_hexapeptide_repeat"/>
</dbReference>
<evidence type="ECO:0000313" key="2">
    <source>
        <dbReference type="EMBL" id="RIV76041.1"/>
    </source>
</evidence>
<reference evidence="2 4" key="1">
    <citation type="submission" date="2018-08" db="EMBL/GenBank/DDBJ databases">
        <title>Altererythrobacter sp.Ery1 and Ery12, the genome sequencing of novel strains in genus Alterythrobacter.</title>
        <authorList>
            <person name="Cheng H."/>
            <person name="Wu Y.-H."/>
            <person name="Fang C."/>
            <person name="Xu X.-W."/>
        </authorList>
    </citation>
    <scope>NUCLEOTIDE SEQUENCE [LARGE SCALE GENOMIC DNA]</scope>
    <source>
        <strain evidence="2 4">Ery1</strain>
    </source>
</reference>
<dbReference type="Proteomes" id="UP000285092">
    <property type="component" value="Unassembled WGS sequence"/>
</dbReference>
<organism evidence="2 4">
    <name type="scientific">Pelagerythrobacter aerophilus</name>
    <dbReference type="NCBI Taxonomy" id="2306995"/>
    <lineage>
        <taxon>Bacteria</taxon>
        <taxon>Pseudomonadati</taxon>
        <taxon>Pseudomonadota</taxon>
        <taxon>Alphaproteobacteria</taxon>
        <taxon>Sphingomonadales</taxon>
        <taxon>Erythrobacteraceae</taxon>
        <taxon>Pelagerythrobacter</taxon>
    </lineage>
</organism>
<dbReference type="GO" id="GO:0016746">
    <property type="term" value="F:acyltransferase activity"/>
    <property type="evidence" value="ECO:0007669"/>
    <property type="project" value="UniProtKB-KW"/>
</dbReference>
<dbReference type="Gene3D" id="2.160.10.10">
    <property type="entry name" value="Hexapeptide repeat proteins"/>
    <property type="match status" value="1"/>
</dbReference>
<dbReference type="AlphaFoldDB" id="A0A418NE24"/>
<evidence type="ECO:0000313" key="4">
    <source>
        <dbReference type="Proteomes" id="UP000285092"/>
    </source>
</evidence>
<dbReference type="PANTHER" id="PTHR43300:SF11">
    <property type="entry name" value="ACETYLTRANSFERASE RV3034C-RELATED"/>
    <property type="match status" value="1"/>
</dbReference>
<evidence type="ECO:0000313" key="3">
    <source>
        <dbReference type="EMBL" id="RIV80704.1"/>
    </source>
</evidence>
<protein>
    <submittedName>
        <fullName evidence="2">Acyltransferase</fullName>
    </submittedName>
</protein>
<accession>A0A418NE24</accession>
<dbReference type="EMBL" id="QXFK01000019">
    <property type="protein sequence ID" value="RIV76041.1"/>
    <property type="molecule type" value="Genomic_DNA"/>
</dbReference>
<dbReference type="EMBL" id="QXFK01000008">
    <property type="protein sequence ID" value="RIV80704.1"/>
    <property type="molecule type" value="Genomic_DNA"/>
</dbReference>
<dbReference type="SUPFAM" id="SSF51161">
    <property type="entry name" value="Trimeric LpxA-like enzymes"/>
    <property type="match status" value="1"/>
</dbReference>
<proteinExistence type="inferred from homology"/>
<keyword evidence="2" id="KW-0012">Acyltransferase</keyword>
<comment type="caution">
    <text evidence="2">The sequence shown here is derived from an EMBL/GenBank/DDBJ whole genome shotgun (WGS) entry which is preliminary data.</text>
</comment>
<sequence>MSLYRLKNALRWPFRALYARLQPVAYARMIGVTIKGRVTIYGSSYKMFSSEPYLVTLHDNVFISVDAQFICHDGGVLPFRSEFPRLDLAGPIVVKSNCFIGAGASIMRGVTIGENCVVAAHAVVTKDVPDGSVVGGNPAKVIKSTQAYLEGARERSLNIGHLYGEEKAIEYKRIFNIGAR</sequence>
<dbReference type="RefSeq" id="WP_119511613.1">
    <property type="nucleotide sequence ID" value="NZ_QXFK01000008.1"/>
</dbReference>
<gene>
    <name evidence="3" type="ORF">D2V04_01585</name>
    <name evidence="2" type="ORF">D2V04_17540</name>
</gene>
<name>A0A418NE24_9SPHN</name>
<evidence type="ECO:0000256" key="1">
    <source>
        <dbReference type="ARBA" id="ARBA00007274"/>
    </source>
</evidence>
<keyword evidence="2" id="KW-0808">Transferase</keyword>